<dbReference type="PROSITE" id="PS51471">
    <property type="entry name" value="FE2OG_OXY"/>
    <property type="match status" value="1"/>
</dbReference>
<comment type="caution">
    <text evidence="7">The sequence shown here is derived from an EMBL/GenBank/DDBJ whole genome shotgun (WGS) entry which is preliminary data.</text>
</comment>
<evidence type="ECO:0000259" key="6">
    <source>
        <dbReference type="PROSITE" id="PS51471"/>
    </source>
</evidence>
<reference evidence="7 8" key="1">
    <citation type="journal article" date="2018" name="Proc. Natl. Acad. Sci. U.S.A.">
        <title>Linking secondary metabolites to gene clusters through genome sequencing of six diverse Aspergillus species.</title>
        <authorList>
            <person name="Kaerboelling I."/>
            <person name="Vesth T.C."/>
            <person name="Frisvad J.C."/>
            <person name="Nybo J.L."/>
            <person name="Theobald S."/>
            <person name="Kuo A."/>
            <person name="Bowyer P."/>
            <person name="Matsuda Y."/>
            <person name="Mondo S."/>
            <person name="Lyhne E.K."/>
            <person name="Kogle M.E."/>
            <person name="Clum A."/>
            <person name="Lipzen A."/>
            <person name="Salamov A."/>
            <person name="Ngan C.Y."/>
            <person name="Daum C."/>
            <person name="Chiniquy J."/>
            <person name="Barry K."/>
            <person name="LaButti K."/>
            <person name="Haridas S."/>
            <person name="Simmons B.A."/>
            <person name="Magnuson J.K."/>
            <person name="Mortensen U.H."/>
            <person name="Larsen T.O."/>
            <person name="Grigoriev I.V."/>
            <person name="Baker S.E."/>
            <person name="Andersen M.R."/>
        </authorList>
    </citation>
    <scope>NUCLEOTIDE SEQUENCE [LARGE SCALE GENOMIC DNA]</scope>
    <source>
        <strain evidence="7 8">IBT 24754</strain>
    </source>
</reference>
<protein>
    <recommendedName>
        <fullName evidence="6">Fe2OG dioxygenase domain-containing protein</fullName>
    </recommendedName>
</protein>
<evidence type="ECO:0000256" key="5">
    <source>
        <dbReference type="RuleBase" id="RU003682"/>
    </source>
</evidence>
<evidence type="ECO:0000256" key="3">
    <source>
        <dbReference type="ARBA" id="ARBA00023002"/>
    </source>
</evidence>
<comment type="similarity">
    <text evidence="1 5">Belongs to the iron/ascorbate-dependent oxidoreductase family.</text>
</comment>
<dbReference type="InterPro" id="IPR044861">
    <property type="entry name" value="IPNS-like_FE2OG_OXY"/>
</dbReference>
<evidence type="ECO:0000313" key="7">
    <source>
        <dbReference type="EMBL" id="PTU25503.1"/>
    </source>
</evidence>
<dbReference type="GO" id="GO:0016491">
    <property type="term" value="F:oxidoreductase activity"/>
    <property type="evidence" value="ECO:0007669"/>
    <property type="project" value="UniProtKB-KW"/>
</dbReference>
<keyword evidence="3 5" id="KW-0560">Oxidoreductase</keyword>
<dbReference type="Proteomes" id="UP000244073">
    <property type="component" value="Unassembled WGS sequence"/>
</dbReference>
<name>A0A2T5MAD3_9EURO</name>
<accession>A0A2T5MAD3</accession>
<dbReference type="GO" id="GO:0044283">
    <property type="term" value="P:small molecule biosynthetic process"/>
    <property type="evidence" value="ECO:0007669"/>
    <property type="project" value="UniProtKB-ARBA"/>
</dbReference>
<dbReference type="Pfam" id="PF14226">
    <property type="entry name" value="DIOX_N"/>
    <property type="match status" value="1"/>
</dbReference>
<dbReference type="SUPFAM" id="SSF51197">
    <property type="entry name" value="Clavaminate synthase-like"/>
    <property type="match status" value="1"/>
</dbReference>
<sequence length="396" mass="43342">MSDTTSVGPPIQLPVLDISNPNDPAVGKAMLDAATKYGFLYVDSKGTDFTAEDVQRAFDQSKAFFASPAQDKETCRIQSNNRGWSGMHTETLDPEHQRTGDFKEAMNFGEFKDGKAQQPLPPSLAPQETQIGHFAELCNKTCARILKLLALGLQIYKIPDDFFTSRHDSTQGPTGCILRYLYYPSISRPETSSYKHDIDVRAGAHSDYGSITLLFQRPGQPGLEILTSHEEGTWAPVPVQPWASADASADEETSRTQHHHHAFPPPILVNIGDLLSYWTDGLLKSTVHRVVFPLSEQRSPSPSPSAEDRYSIAFFCHPLDATELVPVPSEVVRVYREERGERGLRPEEKVGFGGGAGGLEPGRRALTASEHLMSRLNATYSFREGGSSAAAAAAAV</sequence>
<evidence type="ECO:0000313" key="8">
    <source>
        <dbReference type="Proteomes" id="UP000244073"/>
    </source>
</evidence>
<proteinExistence type="inferred from homology"/>
<evidence type="ECO:0000256" key="1">
    <source>
        <dbReference type="ARBA" id="ARBA00008056"/>
    </source>
</evidence>
<dbReference type="Pfam" id="PF03171">
    <property type="entry name" value="2OG-FeII_Oxy"/>
    <property type="match status" value="1"/>
</dbReference>
<dbReference type="AlphaFoldDB" id="A0A2T5MAD3"/>
<dbReference type="OrthoDB" id="288590at2759"/>
<dbReference type="GO" id="GO:0046872">
    <property type="term" value="F:metal ion binding"/>
    <property type="evidence" value="ECO:0007669"/>
    <property type="project" value="UniProtKB-KW"/>
</dbReference>
<dbReference type="GeneID" id="63816069"/>
<dbReference type="VEuPathDB" id="FungiDB:P175DRAFT_0521261"/>
<dbReference type="RefSeq" id="XP_040756895.1">
    <property type="nucleotide sequence ID" value="XM_040899187.1"/>
</dbReference>
<dbReference type="InterPro" id="IPR026992">
    <property type="entry name" value="DIOX_N"/>
</dbReference>
<dbReference type="PANTHER" id="PTHR10209">
    <property type="entry name" value="OXIDOREDUCTASE, 2OG-FE II OXYGENASE FAMILY PROTEIN"/>
    <property type="match status" value="1"/>
</dbReference>
<dbReference type="Gene3D" id="2.60.120.330">
    <property type="entry name" value="B-lactam Antibiotic, Isopenicillin N Synthase, Chain"/>
    <property type="match status" value="1"/>
</dbReference>
<dbReference type="InterPro" id="IPR005123">
    <property type="entry name" value="Oxoglu/Fe-dep_dioxygenase_dom"/>
</dbReference>
<dbReference type="PANTHER" id="PTHR10209:SF886">
    <property type="entry name" value="UPF0676 PROTEIN C1494.01"/>
    <property type="match status" value="1"/>
</dbReference>
<keyword evidence="4 5" id="KW-0408">Iron</keyword>
<evidence type="ECO:0000256" key="2">
    <source>
        <dbReference type="ARBA" id="ARBA00022723"/>
    </source>
</evidence>
<organism evidence="7 8">
    <name type="scientific">Aspergillus ochraceoroseus IBT 24754</name>
    <dbReference type="NCBI Taxonomy" id="1392256"/>
    <lineage>
        <taxon>Eukaryota</taxon>
        <taxon>Fungi</taxon>
        <taxon>Dikarya</taxon>
        <taxon>Ascomycota</taxon>
        <taxon>Pezizomycotina</taxon>
        <taxon>Eurotiomycetes</taxon>
        <taxon>Eurotiomycetidae</taxon>
        <taxon>Eurotiales</taxon>
        <taxon>Aspergillaceae</taxon>
        <taxon>Aspergillus</taxon>
        <taxon>Aspergillus subgen. Nidulantes</taxon>
    </lineage>
</organism>
<evidence type="ECO:0000256" key="4">
    <source>
        <dbReference type="ARBA" id="ARBA00023004"/>
    </source>
</evidence>
<dbReference type="InterPro" id="IPR027443">
    <property type="entry name" value="IPNS-like_sf"/>
</dbReference>
<feature type="domain" description="Fe2OG dioxygenase" evidence="6">
    <location>
        <begin position="172"/>
        <end position="318"/>
    </location>
</feature>
<dbReference type="EMBL" id="MSFN02000001">
    <property type="protein sequence ID" value="PTU25503.1"/>
    <property type="molecule type" value="Genomic_DNA"/>
</dbReference>
<keyword evidence="2 5" id="KW-0479">Metal-binding</keyword>
<gene>
    <name evidence="7" type="ORF">P175DRAFT_0521261</name>
</gene>